<protein>
    <submittedName>
        <fullName evidence="1">Uncharacterized protein</fullName>
    </submittedName>
</protein>
<reference evidence="1" key="1">
    <citation type="journal article" date="2023" name="Mol. Plant Microbe Interact.">
        <title>Elucidating the Obligate Nature and Biological Capacity of an Invasive Fungal Corn Pathogen.</title>
        <authorList>
            <person name="MacCready J.S."/>
            <person name="Roggenkamp E.M."/>
            <person name="Gdanetz K."/>
            <person name="Chilvers M.I."/>
        </authorList>
    </citation>
    <scope>NUCLEOTIDE SEQUENCE</scope>
    <source>
        <strain evidence="1">PM02</strain>
    </source>
</reference>
<gene>
    <name evidence="1" type="ORF">P8C59_005761</name>
</gene>
<name>A0AAD9MEU2_9PEZI</name>
<dbReference type="EMBL" id="JAQQPM010000005">
    <property type="protein sequence ID" value="KAK2071328.1"/>
    <property type="molecule type" value="Genomic_DNA"/>
</dbReference>
<dbReference type="AlphaFoldDB" id="A0AAD9MEU2"/>
<proteinExistence type="predicted"/>
<keyword evidence="2" id="KW-1185">Reference proteome</keyword>
<accession>A0AAD9MEU2</accession>
<dbReference type="Proteomes" id="UP001217918">
    <property type="component" value="Unassembled WGS sequence"/>
</dbReference>
<evidence type="ECO:0000313" key="1">
    <source>
        <dbReference type="EMBL" id="KAK2071328.1"/>
    </source>
</evidence>
<organism evidence="1 2">
    <name type="scientific">Phyllachora maydis</name>
    <dbReference type="NCBI Taxonomy" id="1825666"/>
    <lineage>
        <taxon>Eukaryota</taxon>
        <taxon>Fungi</taxon>
        <taxon>Dikarya</taxon>
        <taxon>Ascomycota</taxon>
        <taxon>Pezizomycotina</taxon>
        <taxon>Sordariomycetes</taxon>
        <taxon>Sordariomycetidae</taxon>
        <taxon>Phyllachorales</taxon>
        <taxon>Phyllachoraceae</taxon>
        <taxon>Phyllachora</taxon>
    </lineage>
</organism>
<comment type="caution">
    <text evidence="1">The sequence shown here is derived from an EMBL/GenBank/DDBJ whole genome shotgun (WGS) entry which is preliminary data.</text>
</comment>
<evidence type="ECO:0000313" key="2">
    <source>
        <dbReference type="Proteomes" id="UP001217918"/>
    </source>
</evidence>
<sequence>MAIWDLAAHIGPSAARSCSLSAPRFAATARASSPHAMCSWPAAVRTLSIRPSTRRTGGHELRHLAALRMSVFEYAVQRRGDHLRDSCAVCLFSDDLHGYNGRGDHEDTGR</sequence>